<dbReference type="Proteomes" id="UP000515237">
    <property type="component" value="Chromosome"/>
</dbReference>
<dbReference type="PROSITE" id="PS51257">
    <property type="entry name" value="PROKAR_LIPOPROTEIN"/>
    <property type="match status" value="1"/>
</dbReference>
<keyword evidence="2" id="KW-1185">Reference proteome</keyword>
<organism evidence="1 2">
    <name type="scientific">Adhaeribacter swui</name>
    <dbReference type="NCBI Taxonomy" id="2086471"/>
    <lineage>
        <taxon>Bacteria</taxon>
        <taxon>Pseudomonadati</taxon>
        <taxon>Bacteroidota</taxon>
        <taxon>Cytophagia</taxon>
        <taxon>Cytophagales</taxon>
        <taxon>Hymenobacteraceae</taxon>
        <taxon>Adhaeribacter</taxon>
    </lineage>
</organism>
<evidence type="ECO:0000313" key="1">
    <source>
        <dbReference type="EMBL" id="QNF34426.1"/>
    </source>
</evidence>
<proteinExistence type="predicted"/>
<dbReference type="KEGG" id="aswu:HUW51_17475"/>
<dbReference type="AlphaFoldDB" id="A0A7G7GB92"/>
<evidence type="ECO:0008006" key="3">
    <source>
        <dbReference type="Google" id="ProtNLM"/>
    </source>
</evidence>
<evidence type="ECO:0000313" key="2">
    <source>
        <dbReference type="Proteomes" id="UP000515237"/>
    </source>
</evidence>
<protein>
    <recommendedName>
        <fullName evidence="3">Lipoprotein</fullName>
    </recommendedName>
</protein>
<accession>A0A7G7GB92</accession>
<reference evidence="1 2" key="1">
    <citation type="journal article" date="2018" name="Int. J. Syst. Evol. Microbiol.">
        <title>Adhaeribacter swui sp. nov., isolated from wet mud.</title>
        <authorList>
            <person name="Kim D.U."/>
            <person name="Kim K.W."/>
            <person name="Kang M.S."/>
            <person name="Kim J.Y."/>
            <person name="Jang J.H."/>
            <person name="Kim M.K."/>
        </authorList>
    </citation>
    <scope>NUCLEOTIDE SEQUENCE [LARGE SCALE GENOMIC DNA]</scope>
    <source>
        <strain evidence="1 2">KCTC 52873</strain>
    </source>
</reference>
<dbReference type="RefSeq" id="WP_185270906.1">
    <property type="nucleotide sequence ID" value="NZ_CP055156.1"/>
</dbReference>
<dbReference type="EMBL" id="CP055156">
    <property type="protein sequence ID" value="QNF34426.1"/>
    <property type="molecule type" value="Genomic_DNA"/>
</dbReference>
<sequence length="189" mass="21886">MKRLLLIWLTLAAFSCGSRKNDIVENQSLPKMDSDSLRREQQRYTIITDAKEADIEAYGGKSFWAPTEEQINEILQIARQAVSEQENSRSEYLKADSLATAYKQFIFYIDSKGDSIAYINSMCEIWYAPPSNIKGKESNRRRWHYRIIIPKDGGDCYWRMTINYSKRKANSIYYNGLAIIRKTTANGLV</sequence>
<name>A0A7G7GB92_9BACT</name>
<gene>
    <name evidence="1" type="ORF">HUW51_17475</name>
</gene>